<dbReference type="OrthoDB" id="2315391at2759"/>
<evidence type="ECO:0000313" key="5">
    <source>
        <dbReference type="EMBL" id="KAG9070412.1"/>
    </source>
</evidence>
<dbReference type="AlphaFoldDB" id="A0A9P7Y0C5"/>
<evidence type="ECO:0000256" key="1">
    <source>
        <dbReference type="ARBA" id="ARBA00004340"/>
    </source>
</evidence>
<organism evidence="5 6">
    <name type="scientific">Linnemannia hyalina</name>
    <dbReference type="NCBI Taxonomy" id="64524"/>
    <lineage>
        <taxon>Eukaryota</taxon>
        <taxon>Fungi</taxon>
        <taxon>Fungi incertae sedis</taxon>
        <taxon>Mucoromycota</taxon>
        <taxon>Mortierellomycotina</taxon>
        <taxon>Mortierellomycetes</taxon>
        <taxon>Mortierellales</taxon>
        <taxon>Mortierellaceae</taxon>
        <taxon>Linnemannia</taxon>
    </lineage>
</organism>
<evidence type="ECO:0000256" key="2">
    <source>
        <dbReference type="ARBA" id="ARBA00004613"/>
    </source>
</evidence>
<dbReference type="EMBL" id="JAHRHY010000004">
    <property type="protein sequence ID" value="KAG9070412.1"/>
    <property type="molecule type" value="Genomic_DNA"/>
</dbReference>
<dbReference type="Proteomes" id="UP000707451">
    <property type="component" value="Unassembled WGS sequence"/>
</dbReference>
<sequence length="814" mass="92899">MADNSQSLWCIVDGDPMLRAFELVIPSRETTFGQLRSYIHLSKPIWFKDLEAEDLILWSVSIPITKDNEDTPILLKDVPPSDKYKLGPATRLSKVFPEELPEETVHIIVQRPPPVPVPVPVRVSTAPSDIIRSGSPANGKTRYGRELYRALRLRLSEKAKANDVDYAPHFYYMLLDFSKDVKLNRTDASLDTGTILALRLAYYHFFQGKYFTSFEDFRHQAVEHINFFTVSNVILTICKDLELNEQRPLFLFLHIDEFQLIFDHRWKGTPNGHRASLPQAGIRLPGDKTECHTPQGLCLFQDMMRTLGDFMSGTFRPHMIQTFLSGTARREVTMAAQPTSYTFKFLSCPTLSLGACYDTMSHFTTLANVHHCEWMPKMAFLYLLSATDGLPRALELLLEELFGYRVEKCKTFPDALLHIDMNTDQIFRNVANNLNNYYSITAFAQTHEELVRALVHLNILQQPSLRTLAPSKLFPELTLDVLERDTHTILEEINEGKELVLVRIPFFFLHLYNIAIGVVRNRLGSAFLYNWVADREWRFFKGMIAEYEALRTNLLIGDGRESATLGDIYPGAIGQAETLGRIVKLKELSIVEAAHRFPEWGRLTVGEQEQDWRSGIVIKNADGAQFGDVCVYREKADDNDDNILCALQAKKLESLLSAATIQSEHNKNTRTIESIPHGSILEQEGIKQARAITVLITTADMSDDALRKLESSFPDDCLLIYRRTFNKFFGNAFSVPMALAVSKELNWNFATQETLKKKHRLGDKEVDQVLKNMPYRSYADLVEKVPAMGSKKFGEEMGFLPYQDFQPAKRQRVE</sequence>
<dbReference type="GO" id="GO:0005576">
    <property type="term" value="C:extracellular region"/>
    <property type="evidence" value="ECO:0007669"/>
    <property type="project" value="UniProtKB-SubCell"/>
</dbReference>
<proteinExistence type="predicted"/>
<keyword evidence="6" id="KW-1185">Reference proteome</keyword>
<feature type="domain" description="Crinkler effector protein N-terminal" evidence="4">
    <location>
        <begin position="7"/>
        <end position="110"/>
    </location>
</feature>
<comment type="subcellular location">
    <subcellularLocation>
        <location evidence="1">Host cell</location>
    </subcellularLocation>
    <subcellularLocation>
        <location evidence="2">Secreted</location>
    </subcellularLocation>
</comment>
<protein>
    <recommendedName>
        <fullName evidence="4">Crinkler effector protein N-terminal domain-containing protein</fullName>
    </recommendedName>
</protein>
<comment type="caution">
    <text evidence="5">The sequence shown here is derived from an EMBL/GenBank/DDBJ whole genome shotgun (WGS) entry which is preliminary data.</text>
</comment>
<accession>A0A9P7Y0C5</accession>
<reference evidence="5" key="1">
    <citation type="submission" date="2021-06" db="EMBL/GenBank/DDBJ databases">
        <title>Genome Sequence of Mortierella hyaline Strain SCG-10, a Cold-Adapted, Nitrate-Reducing Fungus Isolated from Soil in Minnesota, USA.</title>
        <authorList>
            <person name="Aldossari N."/>
        </authorList>
    </citation>
    <scope>NUCLEOTIDE SEQUENCE</scope>
    <source>
        <strain evidence="5">SCG-10</strain>
    </source>
</reference>
<dbReference type="GO" id="GO:0043657">
    <property type="term" value="C:host cell"/>
    <property type="evidence" value="ECO:0007669"/>
    <property type="project" value="UniProtKB-SubCell"/>
</dbReference>
<dbReference type="Pfam" id="PF20147">
    <property type="entry name" value="Crinkler"/>
    <property type="match status" value="1"/>
</dbReference>
<evidence type="ECO:0000313" key="6">
    <source>
        <dbReference type="Proteomes" id="UP000707451"/>
    </source>
</evidence>
<keyword evidence="3" id="KW-0964">Secreted</keyword>
<gene>
    <name evidence="5" type="ORF">KI688_009749</name>
</gene>
<evidence type="ECO:0000256" key="3">
    <source>
        <dbReference type="ARBA" id="ARBA00022525"/>
    </source>
</evidence>
<name>A0A9P7Y0C5_9FUNG</name>
<dbReference type="InterPro" id="IPR045379">
    <property type="entry name" value="Crinkler_N"/>
</dbReference>
<evidence type="ECO:0000259" key="4">
    <source>
        <dbReference type="Pfam" id="PF20147"/>
    </source>
</evidence>